<gene>
    <name evidence="3" type="primary">LOC106746909</name>
</gene>
<dbReference type="PROSITE" id="PS50181">
    <property type="entry name" value="FBOX"/>
    <property type="match status" value="1"/>
</dbReference>
<dbReference type="RefSeq" id="XP_014479540.1">
    <property type="nucleotide sequence ID" value="XM_014624054.1"/>
</dbReference>
<dbReference type="GeneID" id="106746909"/>
<feature type="domain" description="F-box" evidence="1">
    <location>
        <begin position="104"/>
        <end position="150"/>
    </location>
</feature>
<dbReference type="OrthoDB" id="8757000at2759"/>
<accession>A0A6P3XM59</accession>
<dbReference type="PANTHER" id="PTHR20933:SF3">
    <property type="entry name" value="F-BOX ONLY PROTEIN 33"/>
    <property type="match status" value="1"/>
</dbReference>
<evidence type="ECO:0000313" key="3">
    <source>
        <dbReference type="RefSeq" id="XP_014479540.1"/>
    </source>
</evidence>
<dbReference type="InterPro" id="IPR032675">
    <property type="entry name" value="LRR_dom_sf"/>
</dbReference>
<dbReference type="SUPFAM" id="SSF81383">
    <property type="entry name" value="F-box domain"/>
    <property type="match status" value="1"/>
</dbReference>
<dbReference type="InterPro" id="IPR036047">
    <property type="entry name" value="F-box-like_dom_sf"/>
</dbReference>
<dbReference type="Gene3D" id="1.20.1280.50">
    <property type="match status" value="1"/>
</dbReference>
<protein>
    <submittedName>
        <fullName evidence="3">F-box only protein 33</fullName>
    </submittedName>
</protein>
<dbReference type="InterPro" id="IPR001810">
    <property type="entry name" value="F-box_dom"/>
</dbReference>
<name>A0A6P3XM59_DINQU</name>
<sequence length="554" mass="64255">MTDVLNMIQVCNDKQHNKVPCQKKKYRVTNKTASTTMIAAFAEALAKEVGDRPQSLATTSVKKCEGQQSSSSLEANSCSSRCCCCKPAVASRSTEMAQEDSSDGPSWDNLPIVILQEIFSYLPHESRIKASQACKNWRYTLFHPSFWKKIAFVFKDEDSLSWVRFMVDRYALSVQEATIRWNILNSKYIDYRSETYNLLKKLGCNRQLRKLFLEFNNCIYDYFDYESNSYYSQSLREWVVRIIETSNCLEVLSLGCSEELAADMIAILEPLRLHHAKHLTQLNMATVKDDPDHYKIKEFDNSIFDSFTRLSILTLDHEFVSDTTLKALENGCLKRLVIHIHCWRNEPWTTNRAWQKFVQKNPQCELRLNLIHSYFGVKSLDTEILRAAMPLTHLKVLFCESVNVRAMLRISLWYSHTLKSLTWIDSVNRKNDLQDCLPYTLDPNDPMSPDPMVLIAWKCTKLSKIMFLGRKYYDENLLAIVRLRESNLKMLVIAKNDITFESYEKHESTMQEIQKIMGSLWTPLNDSDLPPVILDPFKGDSRDVIMPLVLKDQK</sequence>
<dbReference type="AlphaFoldDB" id="A0A6P3XM59"/>
<dbReference type="PANTHER" id="PTHR20933">
    <property type="entry name" value="F-BOX ONLY PROTEIN 33"/>
    <property type="match status" value="1"/>
</dbReference>
<keyword evidence="2" id="KW-1185">Reference proteome</keyword>
<evidence type="ECO:0000313" key="2">
    <source>
        <dbReference type="Proteomes" id="UP000515204"/>
    </source>
</evidence>
<dbReference type="Gene3D" id="3.80.10.10">
    <property type="entry name" value="Ribonuclease Inhibitor"/>
    <property type="match status" value="1"/>
</dbReference>
<dbReference type="Pfam" id="PF12937">
    <property type="entry name" value="F-box-like"/>
    <property type="match status" value="1"/>
</dbReference>
<dbReference type="GO" id="GO:0031398">
    <property type="term" value="P:positive regulation of protein ubiquitination"/>
    <property type="evidence" value="ECO:0007669"/>
    <property type="project" value="TreeGrafter"/>
</dbReference>
<reference evidence="3" key="1">
    <citation type="submission" date="2025-08" db="UniProtKB">
        <authorList>
            <consortium name="RefSeq"/>
        </authorList>
    </citation>
    <scope>IDENTIFICATION</scope>
</reference>
<dbReference type="Proteomes" id="UP000515204">
    <property type="component" value="Unplaced"/>
</dbReference>
<dbReference type="SUPFAM" id="SSF52047">
    <property type="entry name" value="RNI-like"/>
    <property type="match status" value="1"/>
</dbReference>
<dbReference type="CDD" id="cd22104">
    <property type="entry name" value="F-box_FBXO33"/>
    <property type="match status" value="1"/>
</dbReference>
<dbReference type="SMART" id="SM00256">
    <property type="entry name" value="FBOX"/>
    <property type="match status" value="1"/>
</dbReference>
<organism evidence="2 3">
    <name type="scientific">Dinoponera quadriceps</name>
    <name type="common">South American ant</name>
    <dbReference type="NCBI Taxonomy" id="609295"/>
    <lineage>
        <taxon>Eukaryota</taxon>
        <taxon>Metazoa</taxon>
        <taxon>Ecdysozoa</taxon>
        <taxon>Arthropoda</taxon>
        <taxon>Hexapoda</taxon>
        <taxon>Insecta</taxon>
        <taxon>Pterygota</taxon>
        <taxon>Neoptera</taxon>
        <taxon>Endopterygota</taxon>
        <taxon>Hymenoptera</taxon>
        <taxon>Apocrita</taxon>
        <taxon>Aculeata</taxon>
        <taxon>Formicoidea</taxon>
        <taxon>Formicidae</taxon>
        <taxon>Ponerinae</taxon>
        <taxon>Ponerini</taxon>
        <taxon>Dinoponera</taxon>
    </lineage>
</organism>
<evidence type="ECO:0000259" key="1">
    <source>
        <dbReference type="PROSITE" id="PS50181"/>
    </source>
</evidence>
<proteinExistence type="predicted"/>
<dbReference type="KEGG" id="dqu:106746909"/>